<evidence type="ECO:0000313" key="1">
    <source>
        <dbReference type="EMBL" id="SCB62241.1"/>
    </source>
</evidence>
<name>A0A1C3YCL7_9HYPH</name>
<protein>
    <submittedName>
        <fullName evidence="1">Uncharacterized protein</fullName>
    </submittedName>
</protein>
<organism evidence="1 2">
    <name type="scientific">Rhizobium aethiopicum</name>
    <dbReference type="NCBI Taxonomy" id="1138170"/>
    <lineage>
        <taxon>Bacteria</taxon>
        <taxon>Pseudomonadati</taxon>
        <taxon>Pseudomonadota</taxon>
        <taxon>Alphaproteobacteria</taxon>
        <taxon>Hyphomicrobiales</taxon>
        <taxon>Rhizobiaceae</taxon>
        <taxon>Rhizobium/Agrobacterium group</taxon>
        <taxon>Rhizobium</taxon>
    </lineage>
</organism>
<dbReference type="AlphaFoldDB" id="A0A1C3YCL7"/>
<gene>
    <name evidence="1" type="ORF">GA0061105_1395</name>
</gene>
<reference evidence="1 2" key="1">
    <citation type="submission" date="2016-08" db="EMBL/GenBank/DDBJ databases">
        <authorList>
            <person name="Seilhamer J.J."/>
        </authorList>
    </citation>
    <scope>NUCLEOTIDE SEQUENCE [LARGE SCALE GENOMIC DNA]</scope>
    <source>
        <strain evidence="1 2">HBR26</strain>
    </source>
</reference>
<accession>A0A1C3YCL7</accession>
<dbReference type="Proteomes" id="UP000198723">
    <property type="component" value="Unassembled WGS sequence"/>
</dbReference>
<dbReference type="EMBL" id="FMAJ01000039">
    <property type="protein sequence ID" value="SCB62241.1"/>
    <property type="molecule type" value="Genomic_DNA"/>
</dbReference>
<sequence length="212" mass="22600">MRRRECGLQGVFEPRRIIIKGNHITMVLAALSRSVSSLATPPAAAERTLRAAARPNPVHVSRTEQALPCGWPLKAAIAVLPLRAIFPQRKTLSGRSCDAGGHESSRMKLRMCAEEARNSVTGLKPVAHADFFLLTPLPSATADCSAKGDRPPTTAAATNDHAALTRISLVVSAKWSVASLRLNWLTRSRSLLASLDKDAAAAVDSSTIAAFC</sequence>
<evidence type="ECO:0000313" key="2">
    <source>
        <dbReference type="Proteomes" id="UP000198723"/>
    </source>
</evidence>
<proteinExistence type="predicted"/>